<accession>A0A5C8ED12</accession>
<keyword evidence="2" id="KW-0255">Endonuclease</keyword>
<dbReference type="InterPro" id="IPR019292">
    <property type="entry name" value="McrC"/>
</dbReference>
<dbReference type="RefSeq" id="WP_147771650.1">
    <property type="nucleotide sequence ID" value="NZ_SAYB01000007.1"/>
</dbReference>
<dbReference type="Pfam" id="PF10117">
    <property type="entry name" value="McrBC"/>
    <property type="match status" value="1"/>
</dbReference>
<dbReference type="GO" id="GO:0004519">
    <property type="term" value="F:endonuclease activity"/>
    <property type="evidence" value="ECO:0007669"/>
    <property type="project" value="UniProtKB-KW"/>
</dbReference>
<dbReference type="PANTHER" id="PTHR38733">
    <property type="entry name" value="PROTEIN MCRC"/>
    <property type="match status" value="1"/>
</dbReference>
<keyword evidence="1" id="KW-0175">Coiled coil</keyword>
<evidence type="ECO:0000313" key="3">
    <source>
        <dbReference type="Proteomes" id="UP000322814"/>
    </source>
</evidence>
<reference evidence="2 3" key="1">
    <citation type="journal article" date="1992" name="Lakartidningen">
        <title>[Penicillin V and not amoxicillin is the first choice preparation in acute otitis].</title>
        <authorList>
            <person name="Kamme C."/>
            <person name="Lundgren K."/>
            <person name="Prellner K."/>
        </authorList>
    </citation>
    <scope>NUCLEOTIDE SEQUENCE [LARGE SCALE GENOMIC DNA]</scope>
    <source>
        <strain evidence="2 3">PC4580III</strain>
    </source>
</reference>
<gene>
    <name evidence="2" type="ORF">EPJ78_11805</name>
</gene>
<evidence type="ECO:0000256" key="1">
    <source>
        <dbReference type="SAM" id="Coils"/>
    </source>
</evidence>
<dbReference type="EMBL" id="SAYB01000007">
    <property type="protein sequence ID" value="TXJ35573.1"/>
    <property type="molecule type" value="Genomic_DNA"/>
</dbReference>
<keyword evidence="2" id="KW-0540">Nuclease</keyword>
<feature type="coiled-coil region" evidence="1">
    <location>
        <begin position="432"/>
        <end position="459"/>
    </location>
</feature>
<dbReference type="Proteomes" id="UP000322814">
    <property type="component" value="Unassembled WGS sequence"/>
</dbReference>
<organism evidence="2 3">
    <name type="scientific">Brachyspira aalborgi</name>
    <dbReference type="NCBI Taxonomy" id="29522"/>
    <lineage>
        <taxon>Bacteria</taxon>
        <taxon>Pseudomonadati</taxon>
        <taxon>Spirochaetota</taxon>
        <taxon>Spirochaetia</taxon>
        <taxon>Brachyspirales</taxon>
        <taxon>Brachyspiraceae</taxon>
        <taxon>Brachyspira</taxon>
    </lineage>
</organism>
<comment type="caution">
    <text evidence="2">The sequence shown here is derived from an EMBL/GenBank/DDBJ whole genome shotgun (WGS) entry which is preliminary data.</text>
</comment>
<evidence type="ECO:0000313" key="2">
    <source>
        <dbReference type="EMBL" id="TXJ35573.1"/>
    </source>
</evidence>
<sequence length="462" mass="55281">MIKLKDNSYKSINEIKENLKSENKNISDEYIEKDINSLKEISHRTIKNIIENDNLLIFPSDLNKSKDIDESKTIFNIYNDKILTNNLMGFIGYNDTQIKITSRFATDKNDYFLHYMLQKVLCLNIFDLQHSTNKDDSFDFLIYMFTYFFQKAIRQGIFKSYQNREYNDANVRGVIDINRHIKDNIPFNGKIAYNTREYSYDNNITQLIRHTIEYINTKSKGILNINEDIKSGVFQIIEATKRYDKNKRQSIINKNLKKLNHPYFYEYEPLRKICIQILRHEELKYGREEDKIYGILFDGAYLWEEYIYTILKDLDFLHPRNKEKTDGINLLNKKWTVYPDFYNYNKQIVLDTKYKMLNKDNDKIDGSDKHQIISYVYTLGAKIGGFVYPSENKEFSFDNIGILNREYNKNILEDYSPSIFKYAFLIPNKKSNEENFENINDFKKEIEKSENDFKKKIKNEFQ</sequence>
<dbReference type="AlphaFoldDB" id="A0A5C8ED12"/>
<protein>
    <submittedName>
        <fullName evidence="2">Restriction endonuclease</fullName>
    </submittedName>
</protein>
<proteinExistence type="predicted"/>
<dbReference type="PANTHER" id="PTHR38733:SF1">
    <property type="entry name" value="TYPE IV METHYL-DIRECTED RESTRICTION ENZYME ECOKMCRBC"/>
    <property type="match status" value="1"/>
</dbReference>
<keyword evidence="2" id="KW-0378">Hydrolase</keyword>
<name>A0A5C8ED12_9SPIR</name>